<comment type="caution">
    <text evidence="3">The sequence shown here is derived from an EMBL/GenBank/DDBJ whole genome shotgun (WGS) entry which is preliminary data.</text>
</comment>
<sequence>MLPHKNYAGCLILAASSLLLSACGGGSSTNAPNETTSPEIKPQPFQSSFSSTLTIEEKTTNGSKKYDIPTKSTNEKDNGLAYSVITELANTLATETEHGAIRYPRLNQLMRFTLGENDNRFNLEIEYNPLLKQATAFTLIKTSINSANTDQTFTCEQEDSSLNNQCAGSTVNYDPTYGTVDINFTQSTFKSNDLSENLLILNGKLKGRLSIAPQTLQDIPQTSHGSVVIDGKTHQVIAAVNTPEQIIGSRIFNQGISVLTNNDINLSFSKNNNGLYSQYIDHSHYFLDAEPADTQNLSFKDLTSASQFTLLATLYNFSSFGNEPKPASLMISASVEALKPQQVLTLHPIPSNSPSADQNNPWYSDNSYFNRSNIPNDFKVSLINHNTITLESQDIKATIKDKKVKSVQLNTVLLDSSASSLTRLIILDYQCGEANSPCKGIQVEPNGFGVKFNNTVLTNSSPSNHGSDNPPPPAITLNGGIVYIGR</sequence>
<dbReference type="PROSITE" id="PS51257">
    <property type="entry name" value="PROKAR_LIPOPROTEIN"/>
    <property type="match status" value="1"/>
</dbReference>
<dbReference type="RefSeq" id="WP_134243189.1">
    <property type="nucleotide sequence ID" value="NZ_SNTY01000006.1"/>
</dbReference>
<keyword evidence="2" id="KW-0732">Signal</keyword>
<keyword evidence="4" id="KW-1185">Reference proteome</keyword>
<proteinExistence type="predicted"/>
<accession>A0A4Y7XFL8</accession>
<feature type="signal peptide" evidence="2">
    <location>
        <begin position="1"/>
        <end position="22"/>
    </location>
</feature>
<evidence type="ECO:0000256" key="2">
    <source>
        <dbReference type="SAM" id="SignalP"/>
    </source>
</evidence>
<feature type="compositionally biased region" description="Polar residues" evidence="1">
    <location>
        <begin position="29"/>
        <end position="54"/>
    </location>
</feature>
<evidence type="ECO:0000256" key="1">
    <source>
        <dbReference type="SAM" id="MobiDB-lite"/>
    </source>
</evidence>
<reference evidence="3 4" key="1">
    <citation type="submission" date="2019-03" db="EMBL/GenBank/DDBJ databases">
        <title>Alkanindiges illinoisensis: a potential pathogenic isolated from ascites of a gastric cancer patient with abdominal metastasis.</title>
        <authorList>
            <person name="Hu X."/>
            <person name="Yang B."/>
            <person name="Yan X."/>
            <person name="Lin L."/>
            <person name="Zhao H."/>
            <person name="Zhou F."/>
            <person name="Su B."/>
            <person name="Chen J."/>
            <person name="Rui Y."/>
            <person name="Wang Q."/>
            <person name="Zheng L."/>
        </authorList>
    </citation>
    <scope>NUCLEOTIDE SEQUENCE [LARGE SCALE GENOMIC DNA]</scope>
    <source>
        <strain evidence="3 4">NFYY 23406</strain>
    </source>
</reference>
<dbReference type="AlphaFoldDB" id="A0A4Y7XFL8"/>
<dbReference type="EMBL" id="SNTY01000006">
    <property type="protein sequence ID" value="TEU30637.1"/>
    <property type="molecule type" value="Genomic_DNA"/>
</dbReference>
<dbReference type="OrthoDB" id="9817296at2"/>
<protein>
    <recommendedName>
        <fullName evidence="5">Lipoprotein</fullName>
    </recommendedName>
</protein>
<feature type="region of interest" description="Disordered" evidence="1">
    <location>
        <begin position="25"/>
        <end position="72"/>
    </location>
</feature>
<evidence type="ECO:0000313" key="3">
    <source>
        <dbReference type="EMBL" id="TEU30637.1"/>
    </source>
</evidence>
<evidence type="ECO:0000313" key="4">
    <source>
        <dbReference type="Proteomes" id="UP000297834"/>
    </source>
</evidence>
<feature type="chain" id="PRO_5021484767" description="Lipoprotein" evidence="2">
    <location>
        <begin position="23"/>
        <end position="486"/>
    </location>
</feature>
<evidence type="ECO:0008006" key="5">
    <source>
        <dbReference type="Google" id="ProtNLM"/>
    </source>
</evidence>
<dbReference type="Proteomes" id="UP000297834">
    <property type="component" value="Unassembled WGS sequence"/>
</dbReference>
<gene>
    <name evidence="3" type="ORF">E2B99_01230</name>
</gene>
<organism evidence="3 4">
    <name type="scientific">Alkanindiges illinoisensis</name>
    <dbReference type="NCBI Taxonomy" id="197183"/>
    <lineage>
        <taxon>Bacteria</taxon>
        <taxon>Pseudomonadati</taxon>
        <taxon>Pseudomonadota</taxon>
        <taxon>Gammaproteobacteria</taxon>
        <taxon>Moraxellales</taxon>
        <taxon>Moraxellaceae</taxon>
        <taxon>Alkanindiges</taxon>
    </lineage>
</organism>
<name>A0A4Y7XFL8_9GAMM</name>
<feature type="compositionally biased region" description="Basic and acidic residues" evidence="1">
    <location>
        <begin position="55"/>
        <end position="72"/>
    </location>
</feature>